<dbReference type="AlphaFoldDB" id="A0A4V3CMU4"/>
<gene>
    <name evidence="6" type="ORF">DFR75_108137</name>
</gene>
<dbReference type="Proteomes" id="UP000295087">
    <property type="component" value="Unassembled WGS sequence"/>
</dbReference>
<feature type="domain" description="HTH tetR-type" evidence="5">
    <location>
        <begin position="8"/>
        <end position="67"/>
    </location>
</feature>
<evidence type="ECO:0000256" key="3">
    <source>
        <dbReference type="ARBA" id="ARBA00023163"/>
    </source>
</evidence>
<evidence type="ECO:0000259" key="5">
    <source>
        <dbReference type="PROSITE" id="PS50977"/>
    </source>
</evidence>
<evidence type="ECO:0000256" key="2">
    <source>
        <dbReference type="ARBA" id="ARBA00023125"/>
    </source>
</evidence>
<feature type="DNA-binding region" description="H-T-H motif" evidence="4">
    <location>
        <begin position="30"/>
        <end position="49"/>
    </location>
</feature>
<keyword evidence="7" id="KW-1185">Reference proteome</keyword>
<dbReference type="InterPro" id="IPR050109">
    <property type="entry name" value="HTH-type_TetR-like_transc_reg"/>
</dbReference>
<comment type="caution">
    <text evidence="6">The sequence shown here is derived from an EMBL/GenBank/DDBJ whole genome shotgun (WGS) entry which is preliminary data.</text>
</comment>
<dbReference type="RefSeq" id="WP_084476169.1">
    <property type="nucleotide sequence ID" value="NZ_SNXK01000008.1"/>
</dbReference>
<dbReference type="GO" id="GO:0003700">
    <property type="term" value="F:DNA-binding transcription factor activity"/>
    <property type="evidence" value="ECO:0007669"/>
    <property type="project" value="TreeGrafter"/>
</dbReference>
<dbReference type="InterPro" id="IPR001647">
    <property type="entry name" value="HTH_TetR"/>
</dbReference>
<dbReference type="SUPFAM" id="SSF46689">
    <property type="entry name" value="Homeodomain-like"/>
    <property type="match status" value="1"/>
</dbReference>
<sequence>MKERRDVTRNRTKILAAAREVFRDQGPTASNDAVISAAQVGVSTFYRYFRTRHELLSAVLTELASEAETVAERARDIDDPWAAFAEVFRRGCVLEGADLALFYAVADESHELAAQAAELTEAIVGPSVERARAAGMLDQSVDVHIVVDLMSAAHSAPCPVRRDTRAEVILAGLRRRSGGEQPDDCGAAIR</sequence>
<proteinExistence type="predicted"/>
<keyword evidence="1" id="KW-0805">Transcription regulation</keyword>
<reference evidence="6 7" key="1">
    <citation type="submission" date="2019-03" db="EMBL/GenBank/DDBJ databases">
        <title>Genomic Encyclopedia of Type Strains, Phase IV (KMG-IV): sequencing the most valuable type-strain genomes for metagenomic binning, comparative biology and taxonomic classification.</title>
        <authorList>
            <person name="Goeker M."/>
        </authorList>
    </citation>
    <scope>NUCLEOTIDE SEQUENCE [LARGE SCALE GENOMIC DNA]</scope>
    <source>
        <strain evidence="6 7">DSM 44496</strain>
    </source>
</reference>
<keyword evidence="3" id="KW-0804">Transcription</keyword>
<dbReference type="GO" id="GO:0000976">
    <property type="term" value="F:transcription cis-regulatory region binding"/>
    <property type="evidence" value="ECO:0007669"/>
    <property type="project" value="TreeGrafter"/>
</dbReference>
<evidence type="ECO:0000256" key="4">
    <source>
        <dbReference type="PROSITE-ProRule" id="PRU00335"/>
    </source>
</evidence>
<evidence type="ECO:0000256" key="1">
    <source>
        <dbReference type="ARBA" id="ARBA00023015"/>
    </source>
</evidence>
<accession>A0A4V3CMU4</accession>
<keyword evidence="2 4" id="KW-0238">DNA-binding</keyword>
<evidence type="ECO:0000313" key="7">
    <source>
        <dbReference type="Proteomes" id="UP000295087"/>
    </source>
</evidence>
<name>A0A4V3CMU4_NOCIG</name>
<evidence type="ECO:0000313" key="6">
    <source>
        <dbReference type="EMBL" id="TDP31532.1"/>
    </source>
</evidence>
<dbReference type="Pfam" id="PF00440">
    <property type="entry name" value="TetR_N"/>
    <property type="match status" value="1"/>
</dbReference>
<dbReference type="EMBL" id="SNXK01000008">
    <property type="protein sequence ID" value="TDP31532.1"/>
    <property type="molecule type" value="Genomic_DNA"/>
</dbReference>
<dbReference type="PANTHER" id="PTHR30055:SF234">
    <property type="entry name" value="HTH-TYPE TRANSCRIPTIONAL REGULATOR BETI"/>
    <property type="match status" value="1"/>
</dbReference>
<organism evidence="6 7">
    <name type="scientific">Nocardia ignorata</name>
    <dbReference type="NCBI Taxonomy" id="145285"/>
    <lineage>
        <taxon>Bacteria</taxon>
        <taxon>Bacillati</taxon>
        <taxon>Actinomycetota</taxon>
        <taxon>Actinomycetes</taxon>
        <taxon>Mycobacteriales</taxon>
        <taxon>Nocardiaceae</taxon>
        <taxon>Nocardia</taxon>
    </lineage>
</organism>
<dbReference type="PROSITE" id="PS50977">
    <property type="entry name" value="HTH_TETR_2"/>
    <property type="match status" value="1"/>
</dbReference>
<protein>
    <submittedName>
        <fullName evidence="6">TetR family transcriptional regulator</fullName>
    </submittedName>
</protein>
<dbReference type="InterPro" id="IPR009057">
    <property type="entry name" value="Homeodomain-like_sf"/>
</dbReference>
<dbReference type="Gene3D" id="1.10.357.10">
    <property type="entry name" value="Tetracycline Repressor, domain 2"/>
    <property type="match status" value="1"/>
</dbReference>
<dbReference type="PANTHER" id="PTHR30055">
    <property type="entry name" value="HTH-TYPE TRANSCRIPTIONAL REGULATOR RUTR"/>
    <property type="match status" value="1"/>
</dbReference>
<dbReference type="PRINTS" id="PR00455">
    <property type="entry name" value="HTHTETR"/>
</dbReference>